<evidence type="ECO:0000256" key="2">
    <source>
        <dbReference type="ARBA" id="ARBA00022679"/>
    </source>
</evidence>
<dbReference type="HAMAP" id="MF_00583_B">
    <property type="entry name" value="RibP_PPkinase_B"/>
    <property type="match status" value="1"/>
</dbReference>
<comment type="subunit">
    <text evidence="10">Homohexamer.</text>
</comment>
<dbReference type="InterPro" id="IPR005946">
    <property type="entry name" value="Rib-P_diPkinase"/>
</dbReference>
<dbReference type="FunFam" id="3.40.50.2020:FF:000002">
    <property type="entry name" value="Ribose-phosphate pyrophosphokinase"/>
    <property type="match status" value="1"/>
</dbReference>
<keyword evidence="4 10" id="KW-0545">Nucleotide biosynthesis</keyword>
<gene>
    <name evidence="12" type="primary">prs_1</name>
    <name evidence="10" type="synonym">prs</name>
    <name evidence="12" type="ORF">BN1080_00025</name>
</gene>
<keyword evidence="3 10" id="KW-0479">Metal-binding</keyword>
<dbReference type="Pfam" id="PF14572">
    <property type="entry name" value="Pribosyl_synth"/>
    <property type="match status" value="1"/>
</dbReference>
<dbReference type="InterPro" id="IPR029057">
    <property type="entry name" value="PRTase-like"/>
</dbReference>
<keyword evidence="13" id="KW-1185">Reference proteome</keyword>
<protein>
    <recommendedName>
        <fullName evidence="10">Ribose-phosphate pyrophosphokinase</fullName>
        <shortName evidence="10">RPPK</shortName>
        <ecNumber evidence="10">2.7.6.1</ecNumber>
    </recommendedName>
    <alternativeName>
        <fullName evidence="10">5-phospho-D-ribosyl alpha-1-diphosphate synthase</fullName>
    </alternativeName>
    <alternativeName>
        <fullName evidence="10">Phosphoribosyl diphosphate synthase</fullName>
    </alternativeName>
    <alternativeName>
        <fullName evidence="10">Phosphoribosyl pyrophosphate synthase</fullName>
        <shortName evidence="10">P-Rib-PP synthase</shortName>
        <shortName evidence="10">PRPP synthase</shortName>
        <shortName evidence="10">PRPPase</shortName>
    </alternativeName>
</protein>
<keyword evidence="1 10" id="KW-0963">Cytoplasm</keyword>
<dbReference type="InterPro" id="IPR029099">
    <property type="entry name" value="Pribosyltran_N"/>
</dbReference>
<dbReference type="NCBIfam" id="NF002618">
    <property type="entry name" value="PRK02269.1"/>
    <property type="match status" value="1"/>
</dbReference>
<dbReference type="PANTHER" id="PTHR10210">
    <property type="entry name" value="RIBOSE-PHOSPHATE DIPHOSPHOKINASE FAMILY MEMBER"/>
    <property type="match status" value="1"/>
</dbReference>
<feature type="binding site" evidence="10">
    <location>
        <begin position="45"/>
        <end position="47"/>
    </location>
    <ligand>
        <name>ATP</name>
        <dbReference type="ChEBI" id="CHEBI:30616"/>
    </ligand>
</feature>
<comment type="cofactor">
    <cofactor evidence="10">
        <name>Mg(2+)</name>
        <dbReference type="ChEBI" id="CHEBI:18420"/>
    </cofactor>
    <text evidence="10">Binds 2 Mg(2+) ions per subunit.</text>
</comment>
<dbReference type="SMART" id="SM01400">
    <property type="entry name" value="Pribosyltran_N"/>
    <property type="match status" value="1"/>
</dbReference>
<dbReference type="STRING" id="1499687.BN1080_00025"/>
<dbReference type="GO" id="GO:0004749">
    <property type="term" value="F:ribose phosphate diphosphokinase activity"/>
    <property type="evidence" value="ECO:0007669"/>
    <property type="project" value="UniProtKB-UniRule"/>
</dbReference>
<feature type="active site" evidence="10">
    <location>
        <position position="203"/>
    </location>
</feature>
<dbReference type="GO" id="GO:0006015">
    <property type="term" value="P:5-phosphoribose 1-diphosphate biosynthetic process"/>
    <property type="evidence" value="ECO:0007669"/>
    <property type="project" value="UniProtKB-UniRule"/>
</dbReference>
<evidence type="ECO:0000256" key="9">
    <source>
        <dbReference type="ARBA" id="ARBA00049535"/>
    </source>
</evidence>
<feature type="binding site" evidence="10">
    <location>
        <begin position="104"/>
        <end position="105"/>
    </location>
    <ligand>
        <name>ATP</name>
        <dbReference type="ChEBI" id="CHEBI:30616"/>
    </ligand>
</feature>
<comment type="function">
    <text evidence="10">Involved in the biosynthesis of the central metabolite phospho-alpha-D-ribosyl-1-pyrophosphate (PRPP) via the transfer of pyrophosphoryl group from ATP to 1-hydroxyl of ribose-5-phosphate (Rib-5-P).</text>
</comment>
<evidence type="ECO:0000313" key="12">
    <source>
        <dbReference type="EMBL" id="CEG21134.1"/>
    </source>
</evidence>
<keyword evidence="2 10" id="KW-0808">Transferase</keyword>
<dbReference type="GO" id="GO:0005737">
    <property type="term" value="C:cytoplasm"/>
    <property type="evidence" value="ECO:0007669"/>
    <property type="project" value="UniProtKB-SubCell"/>
</dbReference>
<accession>A0A098EFQ6</accession>
<keyword evidence="6 10" id="KW-0418">Kinase</keyword>
<dbReference type="CDD" id="cd06223">
    <property type="entry name" value="PRTases_typeI"/>
    <property type="match status" value="1"/>
</dbReference>
<feature type="domain" description="Ribose-phosphate pyrophosphokinase N-terminal" evidence="11">
    <location>
        <begin position="12"/>
        <end position="128"/>
    </location>
</feature>
<evidence type="ECO:0000256" key="7">
    <source>
        <dbReference type="ARBA" id="ARBA00022840"/>
    </source>
</evidence>
<comment type="catalytic activity">
    <reaction evidence="9 10">
        <text>D-ribose 5-phosphate + ATP = 5-phospho-alpha-D-ribose 1-diphosphate + AMP + H(+)</text>
        <dbReference type="Rhea" id="RHEA:15609"/>
        <dbReference type="ChEBI" id="CHEBI:15378"/>
        <dbReference type="ChEBI" id="CHEBI:30616"/>
        <dbReference type="ChEBI" id="CHEBI:58017"/>
        <dbReference type="ChEBI" id="CHEBI:78346"/>
        <dbReference type="ChEBI" id="CHEBI:456215"/>
        <dbReference type="EC" id="2.7.6.1"/>
    </reaction>
</comment>
<keyword evidence="7 10" id="KW-0067">ATP-binding</keyword>
<dbReference type="GO" id="GO:0006164">
    <property type="term" value="P:purine nucleotide biosynthetic process"/>
    <property type="evidence" value="ECO:0007669"/>
    <property type="project" value="TreeGrafter"/>
</dbReference>
<dbReference type="PANTHER" id="PTHR10210:SF41">
    <property type="entry name" value="RIBOSE-PHOSPHATE PYROPHOSPHOKINASE 1, CHLOROPLASTIC"/>
    <property type="match status" value="1"/>
</dbReference>
<proteinExistence type="inferred from homology"/>
<sequence length="322" mass="35086">MSYQIDAATTKMKIFSLNSNQGLAEEIAQHVGLPLGKSSVTHFSDGEIQINIEESIRGYDVFIVQSTSQPVNENLMELLIMIDAVKRASARTVNVVMPYYGYARQDRKARSREPITAKLVANLLETAGATRVIALDLHAPQIQGFFDILIDHLVAVPLISDYFLKESGIDLENVIVVSPDHGGVTRARKMADRLKAPIAIIDKRRPRPNVAEVMNIIGNVEGKTAIIIDDIIDTAGTISIAASALIESGAKEVYACCTHPVLSGPAVGRINDSVIKELIITNSIALPEEKKSPKIKQLSVAKLLAETIVRVHEQKSVSTLFD</sequence>
<dbReference type="GO" id="GO:0005524">
    <property type="term" value="F:ATP binding"/>
    <property type="evidence" value="ECO:0007669"/>
    <property type="project" value="UniProtKB-KW"/>
</dbReference>
<reference evidence="12 13" key="1">
    <citation type="submission" date="2014-09" db="EMBL/GenBank/DDBJ databases">
        <authorList>
            <person name="Urmite Genomes Urmite Genomes"/>
        </authorList>
    </citation>
    <scope>NUCLEOTIDE SEQUENCE [LARGE SCALE GENOMIC DNA]</scope>
    <source>
        <strain evidence="12 13">ES2</strain>
    </source>
</reference>
<evidence type="ECO:0000256" key="1">
    <source>
        <dbReference type="ARBA" id="ARBA00022490"/>
    </source>
</evidence>
<keyword evidence="5 10" id="KW-0547">Nucleotide-binding</keyword>
<dbReference type="NCBIfam" id="NF002320">
    <property type="entry name" value="PRK01259.1"/>
    <property type="match status" value="1"/>
</dbReference>
<dbReference type="UniPathway" id="UPA00087">
    <property type="reaction ID" value="UER00172"/>
</dbReference>
<comment type="pathway">
    <text evidence="10">Metabolic intermediate biosynthesis; 5-phospho-alpha-D-ribose 1-diphosphate biosynthesis; 5-phospho-alpha-D-ribose 1-diphosphate from D-ribose 5-phosphate (route I): step 1/1.</text>
</comment>
<evidence type="ECO:0000259" key="11">
    <source>
        <dbReference type="Pfam" id="PF13793"/>
    </source>
</evidence>
<name>A0A098EFQ6_9BACL</name>
<evidence type="ECO:0000256" key="8">
    <source>
        <dbReference type="ARBA" id="ARBA00022842"/>
    </source>
</evidence>
<dbReference type="GO" id="GO:0016301">
    <property type="term" value="F:kinase activity"/>
    <property type="evidence" value="ECO:0007669"/>
    <property type="project" value="UniProtKB-KW"/>
</dbReference>
<dbReference type="EC" id="2.7.6.1" evidence="10"/>
<evidence type="ECO:0000313" key="13">
    <source>
        <dbReference type="Proteomes" id="UP000043699"/>
    </source>
</evidence>
<evidence type="ECO:0000256" key="10">
    <source>
        <dbReference type="HAMAP-Rule" id="MF_00583"/>
    </source>
</evidence>
<evidence type="ECO:0000256" key="4">
    <source>
        <dbReference type="ARBA" id="ARBA00022727"/>
    </source>
</evidence>
<dbReference type="NCBIfam" id="TIGR01251">
    <property type="entry name" value="ribP_PPkin"/>
    <property type="match status" value="1"/>
</dbReference>
<evidence type="ECO:0000256" key="6">
    <source>
        <dbReference type="ARBA" id="ARBA00022777"/>
    </source>
</evidence>
<organism evidence="12 13">
    <name type="scientific">Planococcus massiliensis</name>
    <dbReference type="NCBI Taxonomy" id="1499687"/>
    <lineage>
        <taxon>Bacteria</taxon>
        <taxon>Bacillati</taxon>
        <taxon>Bacillota</taxon>
        <taxon>Bacilli</taxon>
        <taxon>Bacillales</taxon>
        <taxon>Caryophanaceae</taxon>
        <taxon>Planococcus</taxon>
    </lineage>
</organism>
<comment type="similarity">
    <text evidence="10">Belongs to the ribose-phosphate pyrophosphokinase family. Class I subfamily.</text>
</comment>
<dbReference type="InterPro" id="IPR037515">
    <property type="entry name" value="Rib-P_diPkinase_bac"/>
</dbReference>
<feature type="binding site" evidence="10">
    <location>
        <position position="205"/>
    </location>
    <ligand>
        <name>D-ribose 5-phosphate</name>
        <dbReference type="ChEBI" id="CHEBI:78346"/>
    </ligand>
</feature>
<feature type="binding site" evidence="10">
    <location>
        <position position="229"/>
    </location>
    <ligand>
        <name>D-ribose 5-phosphate</name>
        <dbReference type="ChEBI" id="CHEBI:78346"/>
    </ligand>
</feature>
<dbReference type="OrthoDB" id="9777067at2"/>
<feature type="binding site" evidence="10">
    <location>
        <begin position="233"/>
        <end position="237"/>
    </location>
    <ligand>
        <name>D-ribose 5-phosphate</name>
        <dbReference type="ChEBI" id="CHEBI:78346"/>
    </ligand>
</feature>
<comment type="subcellular location">
    <subcellularLocation>
        <location evidence="10">Cytoplasm</location>
    </subcellularLocation>
</comment>
<evidence type="ECO:0000256" key="3">
    <source>
        <dbReference type="ARBA" id="ARBA00022723"/>
    </source>
</evidence>
<dbReference type="AlphaFoldDB" id="A0A098EFQ6"/>
<keyword evidence="8 10" id="KW-0460">Magnesium</keyword>
<dbReference type="Pfam" id="PF13793">
    <property type="entry name" value="Pribosyltran_N"/>
    <property type="match status" value="1"/>
</dbReference>
<feature type="binding site" evidence="10">
    <location>
        <position position="180"/>
    </location>
    <ligand>
        <name>Mg(2+)</name>
        <dbReference type="ChEBI" id="CHEBI:18420"/>
    </ligand>
</feature>
<dbReference type="GO" id="GO:0002189">
    <property type="term" value="C:ribose phosphate diphosphokinase complex"/>
    <property type="evidence" value="ECO:0007669"/>
    <property type="project" value="TreeGrafter"/>
</dbReference>
<dbReference type="EMBL" id="CCXS01000001">
    <property type="protein sequence ID" value="CEG21134.1"/>
    <property type="molecule type" value="Genomic_DNA"/>
</dbReference>
<dbReference type="SUPFAM" id="SSF53271">
    <property type="entry name" value="PRTase-like"/>
    <property type="match status" value="1"/>
</dbReference>
<dbReference type="FunFam" id="3.40.50.2020:FF:000007">
    <property type="entry name" value="Ribose-phosphate pyrophosphokinase"/>
    <property type="match status" value="1"/>
</dbReference>
<feature type="binding site" evidence="10">
    <location>
        <position position="138"/>
    </location>
    <ligand>
        <name>Mg(2+)</name>
        <dbReference type="ChEBI" id="CHEBI:18420"/>
    </ligand>
</feature>
<dbReference type="GO" id="GO:0000287">
    <property type="term" value="F:magnesium ion binding"/>
    <property type="evidence" value="ECO:0007669"/>
    <property type="project" value="UniProtKB-UniRule"/>
</dbReference>
<dbReference type="RefSeq" id="WP_052649513.1">
    <property type="nucleotide sequence ID" value="NZ_CCXS01000001.1"/>
</dbReference>
<dbReference type="InterPro" id="IPR000836">
    <property type="entry name" value="PRTase_dom"/>
</dbReference>
<dbReference type="Proteomes" id="UP000043699">
    <property type="component" value="Unassembled WGS sequence"/>
</dbReference>
<evidence type="ECO:0000256" key="5">
    <source>
        <dbReference type="ARBA" id="ARBA00022741"/>
    </source>
</evidence>
<dbReference type="Gene3D" id="3.40.50.2020">
    <property type="match status" value="2"/>
</dbReference>